<proteinExistence type="predicted"/>
<dbReference type="RefSeq" id="XP_064853553.1">
    <property type="nucleotide sequence ID" value="XM_064997481.1"/>
</dbReference>
<name>A0AAV5QPN5_9ASCO</name>
<accession>A0AAV5QPN5</accession>
<sequence>MTKAVPLKILQIKLKRIQTYNDNLRAKLCQEKTYISNSSISVIDNCKNSIEYFLIPREYLEGESRPTRFVSVYLDQDPLIDSNLQLKCGGLCGS</sequence>
<gene>
    <name evidence="1" type="ORF">DASC09_038820</name>
</gene>
<dbReference type="EMBL" id="BTFZ01000011">
    <property type="protein sequence ID" value="GMM36557.1"/>
    <property type="molecule type" value="Genomic_DNA"/>
</dbReference>
<organism evidence="1 2">
    <name type="scientific">Saccharomycopsis crataegensis</name>
    <dbReference type="NCBI Taxonomy" id="43959"/>
    <lineage>
        <taxon>Eukaryota</taxon>
        <taxon>Fungi</taxon>
        <taxon>Dikarya</taxon>
        <taxon>Ascomycota</taxon>
        <taxon>Saccharomycotina</taxon>
        <taxon>Saccharomycetes</taxon>
        <taxon>Saccharomycopsidaceae</taxon>
        <taxon>Saccharomycopsis</taxon>
    </lineage>
</organism>
<dbReference type="Proteomes" id="UP001360560">
    <property type="component" value="Unassembled WGS sequence"/>
</dbReference>
<protein>
    <submittedName>
        <fullName evidence="1">Uncharacterized protein</fullName>
    </submittedName>
</protein>
<reference evidence="1 2" key="1">
    <citation type="journal article" date="2023" name="Elife">
        <title>Identification of key yeast species and microbe-microbe interactions impacting larval growth of Drosophila in the wild.</title>
        <authorList>
            <person name="Mure A."/>
            <person name="Sugiura Y."/>
            <person name="Maeda R."/>
            <person name="Honda K."/>
            <person name="Sakurai N."/>
            <person name="Takahashi Y."/>
            <person name="Watada M."/>
            <person name="Katoh T."/>
            <person name="Gotoh A."/>
            <person name="Gotoh Y."/>
            <person name="Taniguchi I."/>
            <person name="Nakamura K."/>
            <person name="Hayashi T."/>
            <person name="Katayama T."/>
            <person name="Uemura T."/>
            <person name="Hattori Y."/>
        </authorList>
    </citation>
    <scope>NUCLEOTIDE SEQUENCE [LARGE SCALE GENOMIC DNA]</scope>
    <source>
        <strain evidence="1 2">SC-9</strain>
    </source>
</reference>
<evidence type="ECO:0000313" key="1">
    <source>
        <dbReference type="EMBL" id="GMM36557.1"/>
    </source>
</evidence>
<keyword evidence="2" id="KW-1185">Reference proteome</keyword>
<dbReference type="GeneID" id="90074532"/>
<dbReference type="AlphaFoldDB" id="A0AAV5QPN5"/>
<evidence type="ECO:0000313" key="2">
    <source>
        <dbReference type="Proteomes" id="UP001360560"/>
    </source>
</evidence>
<comment type="caution">
    <text evidence="1">The sequence shown here is derived from an EMBL/GenBank/DDBJ whole genome shotgun (WGS) entry which is preliminary data.</text>
</comment>